<dbReference type="PANTHER" id="PTHR48037">
    <property type="entry name" value="ATPASE E1"/>
    <property type="match status" value="1"/>
</dbReference>
<evidence type="ECO:0000256" key="2">
    <source>
        <dbReference type="SAM" id="MobiDB-lite"/>
    </source>
</evidence>
<dbReference type="PANTHER" id="PTHR48037:SF1">
    <property type="entry name" value="RRM DOMAIN-CONTAINING PROTEIN"/>
    <property type="match status" value="1"/>
</dbReference>
<dbReference type="Gene3D" id="3.30.70.330">
    <property type="match status" value="1"/>
</dbReference>
<feature type="domain" description="RRM" evidence="3">
    <location>
        <begin position="5"/>
        <end position="83"/>
    </location>
</feature>
<reference evidence="4" key="1">
    <citation type="submission" date="2022-08" db="EMBL/GenBank/DDBJ databases">
        <title>Novel sulphate-reducing endosymbionts in the free-living metamonad Anaeramoeba.</title>
        <authorList>
            <person name="Jerlstrom-Hultqvist J."/>
            <person name="Cepicka I."/>
            <person name="Gallot-Lavallee L."/>
            <person name="Salas-Leiva D."/>
            <person name="Curtis B.A."/>
            <person name="Zahonova K."/>
            <person name="Pipaliya S."/>
            <person name="Dacks J."/>
            <person name="Roger A.J."/>
        </authorList>
    </citation>
    <scope>NUCLEOTIDE SEQUENCE</scope>
    <source>
        <strain evidence="4">Busselton2</strain>
    </source>
</reference>
<dbReference type="InterPro" id="IPR035979">
    <property type="entry name" value="RBD_domain_sf"/>
</dbReference>
<proteinExistence type="predicted"/>
<evidence type="ECO:0000313" key="5">
    <source>
        <dbReference type="Proteomes" id="UP001146793"/>
    </source>
</evidence>
<sequence>MTHRNTLFVQGLTPQAHKKLLYYAFIPFGEISRVVLPKDQIKNHHKGFGYVQFESVEDAEAAMDNMDQSEILGQTITVTVAKEGSFLINNHRHRAIWNTQEYTDFTQKKNEQNKLNNENTQEGEKDEEEEEEETDEKKGENIQIEEWNQKKNNEKDNEN</sequence>
<dbReference type="PROSITE" id="PS50102">
    <property type="entry name" value="RRM"/>
    <property type="match status" value="1"/>
</dbReference>
<evidence type="ECO:0000313" key="4">
    <source>
        <dbReference type="EMBL" id="KAJ3425396.1"/>
    </source>
</evidence>
<dbReference type="SMART" id="SM00360">
    <property type="entry name" value="RRM"/>
    <property type="match status" value="1"/>
</dbReference>
<evidence type="ECO:0000259" key="3">
    <source>
        <dbReference type="PROSITE" id="PS50102"/>
    </source>
</evidence>
<dbReference type="SUPFAM" id="SSF54928">
    <property type="entry name" value="RNA-binding domain, RBD"/>
    <property type="match status" value="1"/>
</dbReference>
<evidence type="ECO:0000256" key="1">
    <source>
        <dbReference type="PROSITE-ProRule" id="PRU00176"/>
    </source>
</evidence>
<comment type="caution">
    <text evidence="4">The sequence shown here is derived from an EMBL/GenBank/DDBJ whole genome shotgun (WGS) entry which is preliminary data.</text>
</comment>
<feature type="compositionally biased region" description="Acidic residues" evidence="2">
    <location>
        <begin position="124"/>
        <end position="134"/>
    </location>
</feature>
<gene>
    <name evidence="4" type="ORF">M0812_27836</name>
</gene>
<dbReference type="InterPro" id="IPR012677">
    <property type="entry name" value="Nucleotide-bd_a/b_plait_sf"/>
</dbReference>
<dbReference type="Proteomes" id="UP001146793">
    <property type="component" value="Unassembled WGS sequence"/>
</dbReference>
<dbReference type="GO" id="GO:0003723">
    <property type="term" value="F:RNA binding"/>
    <property type="evidence" value="ECO:0007669"/>
    <property type="project" value="UniProtKB-UniRule"/>
</dbReference>
<dbReference type="EMBL" id="JANTQA010000070">
    <property type="protein sequence ID" value="KAJ3425396.1"/>
    <property type="molecule type" value="Genomic_DNA"/>
</dbReference>
<accession>A0AAV7YA09</accession>
<keyword evidence="1" id="KW-0694">RNA-binding</keyword>
<organism evidence="4 5">
    <name type="scientific">Anaeramoeba flamelloides</name>
    <dbReference type="NCBI Taxonomy" id="1746091"/>
    <lineage>
        <taxon>Eukaryota</taxon>
        <taxon>Metamonada</taxon>
        <taxon>Anaeramoebidae</taxon>
        <taxon>Anaeramoeba</taxon>
    </lineage>
</organism>
<feature type="region of interest" description="Disordered" evidence="2">
    <location>
        <begin position="104"/>
        <end position="159"/>
    </location>
</feature>
<dbReference type="Pfam" id="PF00076">
    <property type="entry name" value="RRM_1"/>
    <property type="match status" value="1"/>
</dbReference>
<name>A0AAV7YA09_9EUKA</name>
<dbReference type="AlphaFoldDB" id="A0AAV7YA09"/>
<protein>
    <submittedName>
        <fullName evidence="4">Atpase e1</fullName>
    </submittedName>
</protein>
<feature type="compositionally biased region" description="Basic and acidic residues" evidence="2">
    <location>
        <begin position="147"/>
        <end position="159"/>
    </location>
</feature>
<dbReference type="InterPro" id="IPR000504">
    <property type="entry name" value="RRM_dom"/>
</dbReference>